<evidence type="ECO:0000313" key="6">
    <source>
        <dbReference type="Proteomes" id="UP000093111"/>
    </source>
</evidence>
<dbReference type="GO" id="GO:0003700">
    <property type="term" value="F:DNA-binding transcription factor activity"/>
    <property type="evidence" value="ECO:0007669"/>
    <property type="project" value="TreeGrafter"/>
</dbReference>
<accession>A0A1C7P1H3</accession>
<evidence type="ECO:0000313" key="5">
    <source>
        <dbReference type="EMBL" id="OBZ95135.1"/>
    </source>
</evidence>
<dbReference type="STRING" id="1612624.ADU59_11025"/>
<dbReference type="Pfam" id="PF13377">
    <property type="entry name" value="Peripla_BP_3"/>
    <property type="match status" value="1"/>
</dbReference>
<dbReference type="InterPro" id="IPR010982">
    <property type="entry name" value="Lambda_DNA-bd_dom_sf"/>
</dbReference>
<dbReference type="GO" id="GO:0000976">
    <property type="term" value="F:transcription cis-regulatory region binding"/>
    <property type="evidence" value="ECO:0007669"/>
    <property type="project" value="TreeGrafter"/>
</dbReference>
<dbReference type="SUPFAM" id="SSF53822">
    <property type="entry name" value="Periplasmic binding protein-like I"/>
    <property type="match status" value="1"/>
</dbReference>
<comment type="caution">
    <text evidence="5">The sequence shown here is derived from an EMBL/GenBank/DDBJ whole genome shotgun (WGS) entry which is preliminary data.</text>
</comment>
<dbReference type="PANTHER" id="PTHR30146:SF138">
    <property type="entry name" value="TRANSCRIPTIONAL REGULATORY PROTEIN"/>
    <property type="match status" value="1"/>
</dbReference>
<dbReference type="InterPro" id="IPR000843">
    <property type="entry name" value="HTH_LacI"/>
</dbReference>
<keyword evidence="3" id="KW-0804">Transcription</keyword>
<proteinExistence type="predicted"/>
<dbReference type="EMBL" id="LGLV01000007">
    <property type="protein sequence ID" value="OBZ95135.1"/>
    <property type="molecule type" value="Genomic_DNA"/>
</dbReference>
<dbReference type="PROSITE" id="PS50932">
    <property type="entry name" value="HTH_LACI_2"/>
    <property type="match status" value="1"/>
</dbReference>
<dbReference type="PANTHER" id="PTHR30146">
    <property type="entry name" value="LACI-RELATED TRANSCRIPTIONAL REPRESSOR"/>
    <property type="match status" value="1"/>
</dbReference>
<dbReference type="Proteomes" id="UP000093111">
    <property type="component" value="Unassembled WGS sequence"/>
</dbReference>
<dbReference type="CDD" id="cd06267">
    <property type="entry name" value="PBP1_LacI_sugar_binding-like"/>
    <property type="match status" value="1"/>
</dbReference>
<dbReference type="AlphaFoldDB" id="A0A1C7P1H3"/>
<dbReference type="SMART" id="SM00354">
    <property type="entry name" value="HTH_LACI"/>
    <property type="match status" value="1"/>
</dbReference>
<evidence type="ECO:0000259" key="4">
    <source>
        <dbReference type="PROSITE" id="PS50932"/>
    </source>
</evidence>
<sequence length="349" mass="36176">MATVRTGSNLSQIAASLGVSAATVSNALSGKGRVSAELAEKIRATAADLGYTPSLTGRALRTGRTGVLGLVLPDIANPLFPQIAQAIEFAASNAGYGVLIADSRGDVAMQTEAINRLIERDVDGIIIVPRRGTRIADIGCPVAVIDSPSTPGNTVSADHWQGGQAIVEHLASLGHRKFLLIGNNPASNVQNDRIGGMKSRLPEGAHADVLWIERHEQTHGKGSLLGLRQKADEGFTAFAAVSDLHALRALTELQRAGVAVPEGGSVTGFDDLIWSSAVTPGLTTVRMNMTEIAEIAIAALVRVIEADPVSSSGIPRTATGTVAAAGRPGVPMQLVVRQTSAPPPPINRA</sequence>
<gene>
    <name evidence="5" type="ORF">ADU59_11025</name>
</gene>
<evidence type="ECO:0000256" key="1">
    <source>
        <dbReference type="ARBA" id="ARBA00023015"/>
    </source>
</evidence>
<evidence type="ECO:0000256" key="2">
    <source>
        <dbReference type="ARBA" id="ARBA00023125"/>
    </source>
</evidence>
<keyword evidence="2" id="KW-0238">DNA-binding</keyword>
<organism evidence="5 6">
    <name type="scientific">Pararhizobium polonicum</name>
    <dbReference type="NCBI Taxonomy" id="1612624"/>
    <lineage>
        <taxon>Bacteria</taxon>
        <taxon>Pseudomonadati</taxon>
        <taxon>Pseudomonadota</taxon>
        <taxon>Alphaproteobacteria</taxon>
        <taxon>Hyphomicrobiales</taxon>
        <taxon>Rhizobiaceae</taxon>
        <taxon>Rhizobium/Agrobacterium group</taxon>
        <taxon>Pararhizobium</taxon>
    </lineage>
</organism>
<dbReference type="OrthoDB" id="8433438at2"/>
<keyword evidence="1" id="KW-0805">Transcription regulation</keyword>
<dbReference type="Gene3D" id="3.40.50.2300">
    <property type="match status" value="2"/>
</dbReference>
<evidence type="ECO:0000256" key="3">
    <source>
        <dbReference type="ARBA" id="ARBA00023163"/>
    </source>
</evidence>
<dbReference type="InterPro" id="IPR028082">
    <property type="entry name" value="Peripla_BP_I"/>
</dbReference>
<feature type="domain" description="HTH lacI-type" evidence="4">
    <location>
        <begin position="8"/>
        <end position="62"/>
    </location>
</feature>
<dbReference type="PATRIC" id="fig|1612624.7.peg.4081"/>
<dbReference type="CDD" id="cd01392">
    <property type="entry name" value="HTH_LacI"/>
    <property type="match status" value="1"/>
</dbReference>
<keyword evidence="6" id="KW-1185">Reference proteome</keyword>
<dbReference type="RefSeq" id="WP_068954179.1">
    <property type="nucleotide sequence ID" value="NZ_LGLV01000007.1"/>
</dbReference>
<dbReference type="SUPFAM" id="SSF47413">
    <property type="entry name" value="lambda repressor-like DNA-binding domains"/>
    <property type="match status" value="1"/>
</dbReference>
<protein>
    <submittedName>
        <fullName evidence="5">LacI family transcriptional regulator</fullName>
    </submittedName>
</protein>
<dbReference type="Gene3D" id="1.10.260.40">
    <property type="entry name" value="lambda repressor-like DNA-binding domains"/>
    <property type="match status" value="1"/>
</dbReference>
<dbReference type="Pfam" id="PF00356">
    <property type="entry name" value="LacI"/>
    <property type="match status" value="1"/>
</dbReference>
<reference evidence="5 6" key="1">
    <citation type="journal article" date="2016" name="Syst. Appl. Microbiol.">
        <title>Pararhizobium polonicum sp. nov. isolated from tumors on stone fruit rootstocks.</title>
        <authorList>
            <person name="Pulawska J."/>
            <person name="Kuzmanovic N."/>
            <person name="Willems A."/>
            <person name="Pothier J.F."/>
        </authorList>
    </citation>
    <scope>NUCLEOTIDE SEQUENCE [LARGE SCALE GENOMIC DNA]</scope>
    <source>
        <strain evidence="5 6">F5.1</strain>
    </source>
</reference>
<name>A0A1C7P1H3_9HYPH</name>
<dbReference type="InterPro" id="IPR046335">
    <property type="entry name" value="LacI/GalR-like_sensor"/>
</dbReference>